<evidence type="ECO:0000313" key="2">
    <source>
        <dbReference type="Proteomes" id="UP000755585"/>
    </source>
</evidence>
<gene>
    <name evidence="1" type="ORF">JOF29_005529</name>
</gene>
<organism evidence="1 2">
    <name type="scientific">Kribbella aluminosa</name>
    <dbReference type="NCBI Taxonomy" id="416017"/>
    <lineage>
        <taxon>Bacteria</taxon>
        <taxon>Bacillati</taxon>
        <taxon>Actinomycetota</taxon>
        <taxon>Actinomycetes</taxon>
        <taxon>Propionibacteriales</taxon>
        <taxon>Kribbellaceae</taxon>
        <taxon>Kribbella</taxon>
    </lineage>
</organism>
<evidence type="ECO:0008006" key="3">
    <source>
        <dbReference type="Google" id="ProtNLM"/>
    </source>
</evidence>
<protein>
    <recommendedName>
        <fullName evidence="3">DUF2785 domain-containing protein</fullName>
    </recommendedName>
</protein>
<evidence type="ECO:0000313" key="1">
    <source>
        <dbReference type="EMBL" id="MBP2354419.1"/>
    </source>
</evidence>
<accession>A0ABS4US10</accession>
<dbReference type="EMBL" id="JAGINT010000002">
    <property type="protein sequence ID" value="MBP2354419.1"/>
    <property type="molecule type" value="Genomic_DNA"/>
</dbReference>
<dbReference type="InterPro" id="IPR021247">
    <property type="entry name" value="DUF2785"/>
</dbReference>
<sequence>MTDWVQVREAGFAVPEGAVRELVAELVGMLRSPDPDVRDRQAYSTLATWIGRGVLSERELRELGDELVPRFGDPEIQARTFVPLILDVIVSTGVFEPGWVPPFERWYVGEPDLRGYDEKLGWLHAVAHGADLLGTLGLHPAVEPVQMLRLGIGRLLTPTTYVFRDLEDDRLGYALAATLTRADLTESDAVDWLDPALRVLANPPTAGFAPEVLNTVRTLRALYVFADHGFRIGAAKKLTRIPQREQLKDRLADVFRVVTPYRL</sequence>
<name>A0ABS4US10_9ACTN</name>
<proteinExistence type="predicted"/>
<dbReference type="RefSeq" id="WP_209697226.1">
    <property type="nucleotide sequence ID" value="NZ_BAAAVU010000031.1"/>
</dbReference>
<dbReference type="Proteomes" id="UP000755585">
    <property type="component" value="Unassembled WGS sequence"/>
</dbReference>
<reference evidence="1 2" key="1">
    <citation type="submission" date="2021-03" db="EMBL/GenBank/DDBJ databases">
        <title>Sequencing the genomes of 1000 actinobacteria strains.</title>
        <authorList>
            <person name="Klenk H.-P."/>
        </authorList>
    </citation>
    <scope>NUCLEOTIDE SEQUENCE [LARGE SCALE GENOMIC DNA]</scope>
    <source>
        <strain evidence="1 2">DSM 18824</strain>
    </source>
</reference>
<keyword evidence="2" id="KW-1185">Reference proteome</keyword>
<comment type="caution">
    <text evidence="1">The sequence shown here is derived from an EMBL/GenBank/DDBJ whole genome shotgun (WGS) entry which is preliminary data.</text>
</comment>
<dbReference type="Pfam" id="PF10978">
    <property type="entry name" value="DUF2785"/>
    <property type="match status" value="1"/>
</dbReference>